<feature type="compositionally biased region" description="Acidic residues" evidence="1">
    <location>
        <begin position="25"/>
        <end position="34"/>
    </location>
</feature>
<gene>
    <name evidence="2" type="ORF">ABT317_19600</name>
</gene>
<dbReference type="Proteomes" id="UP001458415">
    <property type="component" value="Unassembled WGS sequence"/>
</dbReference>
<evidence type="ECO:0000313" key="3">
    <source>
        <dbReference type="Proteomes" id="UP001458415"/>
    </source>
</evidence>
<dbReference type="RefSeq" id="WP_107419922.1">
    <property type="nucleotide sequence ID" value="NZ_MUBM01000332.1"/>
</dbReference>
<name>A0ABV1W682_9ACTN</name>
<feature type="region of interest" description="Disordered" evidence="1">
    <location>
        <begin position="24"/>
        <end position="52"/>
    </location>
</feature>
<reference evidence="2 3" key="1">
    <citation type="submission" date="2024-06" db="EMBL/GenBank/DDBJ databases">
        <title>The Natural Products Discovery Center: Release of the First 8490 Sequenced Strains for Exploring Actinobacteria Biosynthetic Diversity.</title>
        <authorList>
            <person name="Kalkreuter E."/>
            <person name="Kautsar S.A."/>
            <person name="Yang D."/>
            <person name="Bader C.D."/>
            <person name="Teijaro C.N."/>
            <person name="Fluegel L."/>
            <person name="Davis C.M."/>
            <person name="Simpson J.R."/>
            <person name="Lauterbach L."/>
            <person name="Steele A.D."/>
            <person name="Gui C."/>
            <person name="Meng S."/>
            <person name="Li G."/>
            <person name="Viehrig K."/>
            <person name="Ye F."/>
            <person name="Su P."/>
            <person name="Kiefer A.F."/>
            <person name="Nichols A."/>
            <person name="Cepeda A.J."/>
            <person name="Yan W."/>
            <person name="Fan B."/>
            <person name="Jiang Y."/>
            <person name="Adhikari A."/>
            <person name="Zheng C.-J."/>
            <person name="Schuster L."/>
            <person name="Cowan T.M."/>
            <person name="Smanski M.J."/>
            <person name="Chevrette M.G."/>
            <person name="De Carvalho L.P.S."/>
            <person name="Shen B."/>
        </authorList>
    </citation>
    <scope>NUCLEOTIDE SEQUENCE [LARGE SCALE GENOMIC DNA]</scope>
    <source>
        <strain evidence="2 3">NPDC000634</strain>
    </source>
</reference>
<sequence>MVRWRSAGWPRVLGCGGSVVTAEECPADSGEDGADSAGGVPEGYAGDTHPGPARCPVRGRLVRRAVSLRRQAGAVTRTTRAAVRAAVHGGPLRPCGGGCGPYQDRYALGLELEDPGFDHSVLCEFRARLAEQDGVADQLLALMLERLVDAGLLKAGGRQRTDTTHVLAAVHASNGTPPGADLPDGCRLWTGVGVRA</sequence>
<dbReference type="EMBL" id="JBEPCU010000325">
    <property type="protein sequence ID" value="MER6979132.1"/>
    <property type="molecule type" value="Genomic_DNA"/>
</dbReference>
<comment type="caution">
    <text evidence="2">The sequence shown here is derived from an EMBL/GenBank/DDBJ whole genome shotgun (WGS) entry which is preliminary data.</text>
</comment>
<proteinExistence type="predicted"/>
<evidence type="ECO:0000256" key="1">
    <source>
        <dbReference type="SAM" id="MobiDB-lite"/>
    </source>
</evidence>
<organism evidence="2 3">
    <name type="scientific">Streptomyces carpinensis</name>
    <dbReference type="NCBI Taxonomy" id="66369"/>
    <lineage>
        <taxon>Bacteria</taxon>
        <taxon>Bacillati</taxon>
        <taxon>Actinomycetota</taxon>
        <taxon>Actinomycetes</taxon>
        <taxon>Kitasatosporales</taxon>
        <taxon>Streptomycetaceae</taxon>
        <taxon>Streptomyces</taxon>
    </lineage>
</organism>
<protein>
    <submittedName>
        <fullName evidence="2">Transposase</fullName>
    </submittedName>
</protein>
<keyword evidence="3" id="KW-1185">Reference proteome</keyword>
<accession>A0ABV1W682</accession>
<evidence type="ECO:0000313" key="2">
    <source>
        <dbReference type="EMBL" id="MER6979132.1"/>
    </source>
</evidence>